<sequence>MLFSVKNVGQIAEAKVKFGDLTVLVGAQGSGKSIFLQLFKLCKDQEYIKNTMADFGQDWNQNDNADLISVYMGSGTKQLWRSGSNVRITPPDRKFSARMQSGGKRAAAESVYYIPAQRALTMPYGRPEPFRAYDSGTPFAVKNFSEHLRLYIDKNAKNRETLFPLSGKLKQPVKDALNEAIFHDASVSQISAAGQKELRLRIRGGEEDSPGISYMAWSAGQREFFPLLLGCYELLPGGKSTKDERFDCVVIEEPEMGLHPKAIFAVMTLTADLLSRGYKVILSTHSPSVLDIVWAVRTIKAQKKLSTPEKTALLQKLFFLRQQSSGGTYDMLVSLLEKSFSTYYFYYDNAENAFVKTKDISILDPGDDDEKISGWGGLSGFSGHAADVVADAVERSENAGK</sequence>
<name>A0A073IS70_9BACT</name>
<dbReference type="InterPro" id="IPR003959">
    <property type="entry name" value="ATPase_AAA_core"/>
</dbReference>
<reference evidence="2 3" key="1">
    <citation type="submission" date="2014-04" db="EMBL/GenBank/DDBJ databases">
        <title>Draft Genome Sequence of Synergistes jonesii.</title>
        <authorList>
            <person name="Coil D.A."/>
            <person name="Eisen J.A."/>
            <person name="Holland-Moritz H.E."/>
        </authorList>
    </citation>
    <scope>NUCLEOTIDE SEQUENCE [LARGE SCALE GENOMIC DNA]</scope>
    <source>
        <strain evidence="2 3">78-1</strain>
    </source>
</reference>
<dbReference type="InterPro" id="IPR027417">
    <property type="entry name" value="P-loop_NTPase"/>
</dbReference>
<dbReference type="EMBL" id="JMKI01000021">
    <property type="protein sequence ID" value="KEJ92609.1"/>
    <property type="molecule type" value="Genomic_DNA"/>
</dbReference>
<dbReference type="Proteomes" id="UP000027665">
    <property type="component" value="Unassembled WGS sequence"/>
</dbReference>
<proteinExistence type="predicted"/>
<dbReference type="PATRIC" id="fig|2754.20.peg.607"/>
<evidence type="ECO:0000259" key="1">
    <source>
        <dbReference type="Pfam" id="PF13304"/>
    </source>
</evidence>
<evidence type="ECO:0000313" key="3">
    <source>
        <dbReference type="Proteomes" id="UP000027665"/>
    </source>
</evidence>
<gene>
    <name evidence="2" type="ORF">EH55_02290</name>
</gene>
<accession>A0A073IS70</accession>
<dbReference type="eggNOG" id="COG4938">
    <property type="taxonomic scope" value="Bacteria"/>
</dbReference>
<protein>
    <recommendedName>
        <fullName evidence="1">ATPase AAA-type core domain-containing protein</fullName>
    </recommendedName>
</protein>
<dbReference type="PANTHER" id="PTHR40396">
    <property type="entry name" value="ATPASE-LIKE PROTEIN"/>
    <property type="match status" value="1"/>
</dbReference>
<dbReference type="Gene3D" id="3.40.50.300">
    <property type="entry name" value="P-loop containing nucleotide triphosphate hydrolases"/>
    <property type="match status" value="1"/>
</dbReference>
<keyword evidence="3" id="KW-1185">Reference proteome</keyword>
<dbReference type="Pfam" id="PF13304">
    <property type="entry name" value="AAA_21"/>
    <property type="match status" value="2"/>
</dbReference>
<evidence type="ECO:0000313" key="2">
    <source>
        <dbReference type="EMBL" id="KEJ92609.1"/>
    </source>
</evidence>
<organism evidence="2 3">
    <name type="scientific">Synergistes jonesii</name>
    <dbReference type="NCBI Taxonomy" id="2754"/>
    <lineage>
        <taxon>Bacteria</taxon>
        <taxon>Thermotogati</taxon>
        <taxon>Synergistota</taxon>
        <taxon>Synergistia</taxon>
        <taxon>Synergistales</taxon>
        <taxon>Synergistaceae</taxon>
        <taxon>Synergistes</taxon>
    </lineage>
</organism>
<comment type="caution">
    <text evidence="2">The sequence shown here is derived from an EMBL/GenBank/DDBJ whole genome shotgun (WGS) entry which is preliminary data.</text>
</comment>
<feature type="domain" description="ATPase AAA-type core" evidence="1">
    <location>
        <begin position="208"/>
        <end position="291"/>
    </location>
</feature>
<dbReference type="SUPFAM" id="SSF52540">
    <property type="entry name" value="P-loop containing nucleoside triphosphate hydrolases"/>
    <property type="match status" value="1"/>
</dbReference>
<feature type="domain" description="ATPase AAA-type core" evidence="1">
    <location>
        <begin position="21"/>
        <end position="87"/>
    </location>
</feature>
<dbReference type="STRING" id="2754.EH55_02290"/>
<dbReference type="GO" id="GO:0016887">
    <property type="term" value="F:ATP hydrolysis activity"/>
    <property type="evidence" value="ECO:0007669"/>
    <property type="project" value="InterPro"/>
</dbReference>
<dbReference type="GO" id="GO:0005524">
    <property type="term" value="F:ATP binding"/>
    <property type="evidence" value="ECO:0007669"/>
    <property type="project" value="InterPro"/>
</dbReference>
<dbReference type="RefSeq" id="WP_037975264.1">
    <property type="nucleotide sequence ID" value="NZ_JPZQ01000025.1"/>
</dbReference>
<dbReference type="PANTHER" id="PTHR40396:SF1">
    <property type="entry name" value="ATPASE AAA-TYPE CORE DOMAIN-CONTAINING PROTEIN"/>
    <property type="match status" value="1"/>
</dbReference>
<dbReference type="AlphaFoldDB" id="A0A073IS70"/>